<evidence type="ECO:0000259" key="3">
    <source>
        <dbReference type="Pfam" id="PF08308"/>
    </source>
</evidence>
<feature type="non-terminal residue" evidence="4">
    <location>
        <position position="137"/>
    </location>
</feature>
<keyword evidence="2" id="KW-1133">Transmembrane helix</keyword>
<feature type="region of interest" description="Disordered" evidence="1">
    <location>
        <begin position="88"/>
        <end position="137"/>
    </location>
</feature>
<feature type="compositionally biased region" description="Gly residues" evidence="1">
    <location>
        <begin position="95"/>
        <end position="104"/>
    </location>
</feature>
<reference evidence="4" key="1">
    <citation type="journal article" date="2014" name="Front. Microbiol.">
        <title>High frequency of phylogenetically diverse reductive dehalogenase-homologous genes in deep subseafloor sedimentary metagenomes.</title>
        <authorList>
            <person name="Kawai M."/>
            <person name="Futagami T."/>
            <person name="Toyoda A."/>
            <person name="Takaki Y."/>
            <person name="Nishi S."/>
            <person name="Hori S."/>
            <person name="Arai W."/>
            <person name="Tsubouchi T."/>
            <person name="Morono Y."/>
            <person name="Uchiyama I."/>
            <person name="Ito T."/>
            <person name="Fujiyama A."/>
            <person name="Inagaki F."/>
            <person name="Takami H."/>
        </authorList>
    </citation>
    <scope>NUCLEOTIDE SEQUENCE</scope>
    <source>
        <strain evidence="4">Expedition CK06-06</strain>
    </source>
</reference>
<dbReference type="InterPro" id="IPR013229">
    <property type="entry name" value="PEGA"/>
</dbReference>
<gene>
    <name evidence="4" type="ORF">S01H1_84297</name>
</gene>
<feature type="domain" description="PEGA" evidence="3">
    <location>
        <begin position="106"/>
        <end position="136"/>
    </location>
</feature>
<evidence type="ECO:0000256" key="1">
    <source>
        <dbReference type="SAM" id="MobiDB-lite"/>
    </source>
</evidence>
<keyword evidence="2" id="KW-0472">Membrane</keyword>
<comment type="caution">
    <text evidence="4">The sequence shown here is derived from an EMBL/GenBank/DDBJ whole genome shotgun (WGS) entry which is preliminary data.</text>
</comment>
<name>X0Z028_9ZZZZ</name>
<feature type="non-terminal residue" evidence="4">
    <location>
        <position position="1"/>
    </location>
</feature>
<evidence type="ECO:0000313" key="4">
    <source>
        <dbReference type="EMBL" id="GAG42016.1"/>
    </source>
</evidence>
<organism evidence="4">
    <name type="scientific">marine sediment metagenome</name>
    <dbReference type="NCBI Taxonomy" id="412755"/>
    <lineage>
        <taxon>unclassified sequences</taxon>
        <taxon>metagenomes</taxon>
        <taxon>ecological metagenomes</taxon>
    </lineage>
</organism>
<accession>X0Z028</accession>
<dbReference type="EMBL" id="BARS01057511">
    <property type="protein sequence ID" value="GAG42016.1"/>
    <property type="molecule type" value="Genomic_DNA"/>
</dbReference>
<keyword evidence="2" id="KW-0812">Transmembrane</keyword>
<proteinExistence type="predicted"/>
<protein>
    <recommendedName>
        <fullName evidence="3">PEGA domain-containing protein</fullName>
    </recommendedName>
</protein>
<feature type="compositionally biased region" description="Polar residues" evidence="1">
    <location>
        <begin position="125"/>
        <end position="137"/>
    </location>
</feature>
<dbReference type="AlphaFoldDB" id="X0Z028"/>
<dbReference type="Pfam" id="PF08308">
    <property type="entry name" value="PEGA"/>
    <property type="match status" value="1"/>
</dbReference>
<evidence type="ECO:0000256" key="2">
    <source>
        <dbReference type="SAM" id="Phobius"/>
    </source>
</evidence>
<sequence length="137" mass="13926">KAKEGLTKLLGVDPGRIIDERYFPTGFIDIFNQVKRDYVPTTKKPARPVVKAKPIVGEAPKKGGGSGLLLVLGAIVLGGGAALALLGGKKESGDGENGGNGGSTTGSIQLNSTPTGARVYLDGSDTGQTTNCTLSDV</sequence>
<feature type="transmembrane region" description="Helical" evidence="2">
    <location>
        <begin position="67"/>
        <end position="86"/>
    </location>
</feature>